<evidence type="ECO:0000256" key="2">
    <source>
        <dbReference type="ARBA" id="ARBA00049106"/>
    </source>
</evidence>
<dbReference type="InterPro" id="IPR012349">
    <property type="entry name" value="Split_barrel_FMN-bd"/>
</dbReference>
<accession>A0A4P6K7S6</accession>
<evidence type="ECO:0000313" key="4">
    <source>
        <dbReference type="Proteomes" id="UP000290365"/>
    </source>
</evidence>
<dbReference type="GO" id="GO:0005886">
    <property type="term" value="C:plasma membrane"/>
    <property type="evidence" value="ECO:0007669"/>
    <property type="project" value="TreeGrafter"/>
</dbReference>
<name>A0A4P6K7S6_KTERU</name>
<dbReference type="EMBL" id="CP035758">
    <property type="protein sequence ID" value="QBD83686.1"/>
    <property type="molecule type" value="Genomic_DNA"/>
</dbReference>
<proteinExistence type="inferred from homology"/>
<dbReference type="AlphaFoldDB" id="A0A4P6K7S6"/>
<reference evidence="3 4" key="1">
    <citation type="submission" date="2019-01" db="EMBL/GenBank/DDBJ databases">
        <title>Ktedonosporobacter rubrisoli SCAWS-G2.</title>
        <authorList>
            <person name="Huang Y."/>
            <person name="Yan B."/>
        </authorList>
    </citation>
    <scope>NUCLEOTIDE SEQUENCE [LARGE SCALE GENOMIC DNA]</scope>
    <source>
        <strain evidence="3 4">SCAWS-G2</strain>
    </source>
</reference>
<dbReference type="KEGG" id="kbs:EPA93_35370"/>
<dbReference type="InterPro" id="IPR004378">
    <property type="entry name" value="F420H2_quin_Rdtase"/>
</dbReference>
<dbReference type="Proteomes" id="UP000290365">
    <property type="component" value="Chromosome"/>
</dbReference>
<dbReference type="PANTHER" id="PTHR39428:SF1">
    <property type="entry name" value="F420H(2)-DEPENDENT QUINONE REDUCTASE RV1261C"/>
    <property type="match status" value="1"/>
</dbReference>
<dbReference type="OrthoDB" id="162096at2"/>
<evidence type="ECO:0000313" key="3">
    <source>
        <dbReference type="EMBL" id="QBD83686.1"/>
    </source>
</evidence>
<dbReference type="GO" id="GO:0070967">
    <property type="term" value="F:coenzyme F420 binding"/>
    <property type="evidence" value="ECO:0007669"/>
    <property type="project" value="TreeGrafter"/>
</dbReference>
<protein>
    <submittedName>
        <fullName evidence="3">Nitroreductase family deazaflavin-dependent oxidoreductase</fullName>
    </submittedName>
</protein>
<dbReference type="GO" id="GO:0016491">
    <property type="term" value="F:oxidoreductase activity"/>
    <property type="evidence" value="ECO:0007669"/>
    <property type="project" value="InterPro"/>
</dbReference>
<comment type="catalytic activity">
    <reaction evidence="2">
        <text>oxidized coenzyme F420-(gamma-L-Glu)(n) + a quinol + H(+) = reduced coenzyme F420-(gamma-L-Glu)(n) + a quinone</text>
        <dbReference type="Rhea" id="RHEA:39663"/>
        <dbReference type="Rhea" id="RHEA-COMP:12939"/>
        <dbReference type="Rhea" id="RHEA-COMP:14378"/>
        <dbReference type="ChEBI" id="CHEBI:15378"/>
        <dbReference type="ChEBI" id="CHEBI:24646"/>
        <dbReference type="ChEBI" id="CHEBI:132124"/>
        <dbReference type="ChEBI" id="CHEBI:133980"/>
        <dbReference type="ChEBI" id="CHEBI:139511"/>
    </reaction>
</comment>
<evidence type="ECO:0000256" key="1">
    <source>
        <dbReference type="ARBA" id="ARBA00008710"/>
    </source>
</evidence>
<dbReference type="SUPFAM" id="SSF50475">
    <property type="entry name" value="FMN-binding split barrel"/>
    <property type="match status" value="1"/>
</dbReference>
<dbReference type="PANTHER" id="PTHR39428">
    <property type="entry name" value="F420H(2)-DEPENDENT QUINONE REDUCTASE RV1261C"/>
    <property type="match status" value="1"/>
</dbReference>
<organism evidence="3 4">
    <name type="scientific">Ktedonosporobacter rubrisoli</name>
    <dbReference type="NCBI Taxonomy" id="2509675"/>
    <lineage>
        <taxon>Bacteria</taxon>
        <taxon>Bacillati</taxon>
        <taxon>Chloroflexota</taxon>
        <taxon>Ktedonobacteria</taxon>
        <taxon>Ktedonobacterales</taxon>
        <taxon>Ktedonosporobacteraceae</taxon>
        <taxon>Ktedonosporobacter</taxon>
    </lineage>
</organism>
<dbReference type="Gene3D" id="2.30.110.10">
    <property type="entry name" value="Electron Transport, Fmn-binding Protein, Chain A"/>
    <property type="match status" value="1"/>
</dbReference>
<dbReference type="Pfam" id="PF04075">
    <property type="entry name" value="F420H2_quin_red"/>
    <property type="match status" value="1"/>
</dbReference>
<gene>
    <name evidence="3" type="ORF">EPA93_35370</name>
</gene>
<sequence length="134" mass="15080">MEELNPPIIEDFRSNGGKVGGDFTSHNLLLLHTIGAKSQQPRVNPLCYIKDGDAFVIVGSKGGALTNPDWYYNILAHPEVELEVDTERFKARATIPEGEERDRLFASYLKQEPEIDGVQKATPRIFPVIRLTRM</sequence>
<comment type="similarity">
    <text evidence="1">Belongs to the F420H(2)-dependent quinone reductase family.</text>
</comment>
<dbReference type="NCBIfam" id="TIGR00026">
    <property type="entry name" value="hi_GC_TIGR00026"/>
    <property type="match status" value="1"/>
</dbReference>
<keyword evidence="4" id="KW-1185">Reference proteome</keyword>